<reference evidence="3 4" key="1">
    <citation type="submission" date="2018-08" db="EMBL/GenBank/DDBJ databases">
        <title>Meiothermus roseus NBRC 110900 genome sequencing project.</title>
        <authorList>
            <person name="Da Costa M.S."/>
            <person name="Albuquerque L."/>
            <person name="Raposo P."/>
            <person name="Froufe H.J.C."/>
            <person name="Barroso C.S."/>
            <person name="Egas C."/>
        </authorList>
    </citation>
    <scope>NUCLEOTIDE SEQUENCE [LARGE SCALE GENOMIC DNA]</scope>
    <source>
        <strain evidence="3 4">NBRC 110900</strain>
    </source>
</reference>
<dbReference type="RefSeq" id="WP_119279778.1">
    <property type="nucleotide sequence ID" value="NZ_QWLA01000078.1"/>
</dbReference>
<dbReference type="Pfam" id="PF00903">
    <property type="entry name" value="Glyoxalase"/>
    <property type="match status" value="1"/>
</dbReference>
<evidence type="ECO:0000313" key="4">
    <source>
        <dbReference type="Proteomes" id="UP000265341"/>
    </source>
</evidence>
<dbReference type="InterPro" id="IPR037523">
    <property type="entry name" value="VOC_core"/>
</dbReference>
<dbReference type="GO" id="GO:0051213">
    <property type="term" value="F:dioxygenase activity"/>
    <property type="evidence" value="ECO:0007669"/>
    <property type="project" value="UniProtKB-KW"/>
</dbReference>
<comment type="caution">
    <text evidence="3">The sequence shown here is derived from an EMBL/GenBank/DDBJ whole genome shotgun (WGS) entry which is preliminary data.</text>
</comment>
<accession>A0A399EIA5</accession>
<dbReference type="PROSITE" id="PS51819">
    <property type="entry name" value="VOC"/>
    <property type="match status" value="1"/>
</dbReference>
<dbReference type="CDD" id="cd06587">
    <property type="entry name" value="VOC"/>
    <property type="match status" value="1"/>
</dbReference>
<keyword evidence="3" id="KW-0223">Dioxygenase</keyword>
<dbReference type="OrthoDB" id="9788468at2"/>
<dbReference type="EMBL" id="QWLA01000078">
    <property type="protein sequence ID" value="RIH83386.1"/>
    <property type="molecule type" value="Genomic_DNA"/>
</dbReference>
<dbReference type="InterPro" id="IPR018146">
    <property type="entry name" value="Glyoxalase_1_CS"/>
</dbReference>
<gene>
    <name evidence="3" type="ORF">Mrose_03057</name>
</gene>
<keyword evidence="4" id="KW-1185">Reference proteome</keyword>
<protein>
    <submittedName>
        <fullName evidence="3">Catechol 2,3 dioxygenase</fullName>
    </submittedName>
</protein>
<keyword evidence="1" id="KW-0479">Metal-binding</keyword>
<proteinExistence type="predicted"/>
<keyword evidence="3" id="KW-0560">Oxidoreductase</keyword>
<dbReference type="AlphaFoldDB" id="A0A399EIA5"/>
<evidence type="ECO:0000259" key="2">
    <source>
        <dbReference type="PROSITE" id="PS51819"/>
    </source>
</evidence>
<dbReference type="PANTHER" id="PTHR36113:SF6">
    <property type="entry name" value="FOSFOMYCIN RESISTANCE PROTEIN FOSX"/>
    <property type="match status" value="1"/>
</dbReference>
<evidence type="ECO:0000256" key="1">
    <source>
        <dbReference type="ARBA" id="ARBA00022723"/>
    </source>
</evidence>
<name>A0A399EIA5_9DEIN</name>
<dbReference type="PROSITE" id="PS00934">
    <property type="entry name" value="GLYOXALASE_I_1"/>
    <property type="match status" value="1"/>
</dbReference>
<organism evidence="3 4">
    <name type="scientific">Calidithermus roseus</name>
    <dbReference type="NCBI Taxonomy" id="1644118"/>
    <lineage>
        <taxon>Bacteria</taxon>
        <taxon>Thermotogati</taxon>
        <taxon>Deinococcota</taxon>
        <taxon>Deinococci</taxon>
        <taxon>Thermales</taxon>
        <taxon>Thermaceae</taxon>
        <taxon>Calidithermus</taxon>
    </lineage>
</organism>
<dbReference type="InterPro" id="IPR029068">
    <property type="entry name" value="Glyas_Bleomycin-R_OHBP_Dase"/>
</dbReference>
<dbReference type="Gene3D" id="3.10.180.10">
    <property type="entry name" value="2,3-Dihydroxybiphenyl 1,2-Dioxygenase, domain 1"/>
    <property type="match status" value="1"/>
</dbReference>
<evidence type="ECO:0000313" key="3">
    <source>
        <dbReference type="EMBL" id="RIH83386.1"/>
    </source>
</evidence>
<dbReference type="InterPro" id="IPR051332">
    <property type="entry name" value="Fosfomycin_Res_Enzymes"/>
</dbReference>
<dbReference type="Proteomes" id="UP000265341">
    <property type="component" value="Unassembled WGS sequence"/>
</dbReference>
<feature type="domain" description="VOC" evidence="2">
    <location>
        <begin position="9"/>
        <end position="134"/>
    </location>
</feature>
<dbReference type="PANTHER" id="PTHR36113">
    <property type="entry name" value="LYASE, PUTATIVE-RELATED-RELATED"/>
    <property type="match status" value="1"/>
</dbReference>
<sequence length="136" mass="14922">MGIQLNTSGLHHVALRVTDLERAKRFYTQVLGFSNVILDIPGALFLFTVGGSIVGVRGPDAKTPPGDRFDPFRVGLDHVAIACPSVEELNRTAAALREAGVEVIGPKTDEFAGMRFPYIAFRDPDGIKWEYYAQET</sequence>
<dbReference type="SUPFAM" id="SSF54593">
    <property type="entry name" value="Glyoxalase/Bleomycin resistance protein/Dihydroxybiphenyl dioxygenase"/>
    <property type="match status" value="1"/>
</dbReference>
<dbReference type="GO" id="GO:0004462">
    <property type="term" value="F:lactoylglutathione lyase activity"/>
    <property type="evidence" value="ECO:0007669"/>
    <property type="project" value="InterPro"/>
</dbReference>
<dbReference type="GO" id="GO:0046872">
    <property type="term" value="F:metal ion binding"/>
    <property type="evidence" value="ECO:0007669"/>
    <property type="project" value="UniProtKB-KW"/>
</dbReference>
<dbReference type="InterPro" id="IPR004360">
    <property type="entry name" value="Glyas_Fos-R_dOase_dom"/>
</dbReference>